<comment type="caution">
    <text evidence="2">The sequence shown here is derived from an EMBL/GenBank/DDBJ whole genome shotgun (WGS) entry which is preliminary data.</text>
</comment>
<evidence type="ECO:0000313" key="2">
    <source>
        <dbReference type="EMBL" id="KAJ8396962.1"/>
    </source>
</evidence>
<accession>A0AAD7S6K1</accession>
<evidence type="ECO:0000313" key="3">
    <source>
        <dbReference type="Proteomes" id="UP001221898"/>
    </source>
</evidence>
<keyword evidence="3" id="KW-1185">Reference proteome</keyword>
<organism evidence="2 3">
    <name type="scientific">Aldrovandia affinis</name>
    <dbReference type="NCBI Taxonomy" id="143900"/>
    <lineage>
        <taxon>Eukaryota</taxon>
        <taxon>Metazoa</taxon>
        <taxon>Chordata</taxon>
        <taxon>Craniata</taxon>
        <taxon>Vertebrata</taxon>
        <taxon>Euteleostomi</taxon>
        <taxon>Actinopterygii</taxon>
        <taxon>Neopterygii</taxon>
        <taxon>Teleostei</taxon>
        <taxon>Notacanthiformes</taxon>
        <taxon>Halosauridae</taxon>
        <taxon>Aldrovandia</taxon>
    </lineage>
</organism>
<name>A0AAD7S6K1_9TELE</name>
<reference evidence="2" key="1">
    <citation type="journal article" date="2023" name="Science">
        <title>Genome structures resolve the early diversification of teleost fishes.</title>
        <authorList>
            <person name="Parey E."/>
            <person name="Louis A."/>
            <person name="Montfort J."/>
            <person name="Bouchez O."/>
            <person name="Roques C."/>
            <person name="Iampietro C."/>
            <person name="Lluch J."/>
            <person name="Castinel A."/>
            <person name="Donnadieu C."/>
            <person name="Desvignes T."/>
            <person name="Floi Bucao C."/>
            <person name="Jouanno E."/>
            <person name="Wen M."/>
            <person name="Mejri S."/>
            <person name="Dirks R."/>
            <person name="Jansen H."/>
            <person name="Henkel C."/>
            <person name="Chen W.J."/>
            <person name="Zahm M."/>
            <person name="Cabau C."/>
            <person name="Klopp C."/>
            <person name="Thompson A.W."/>
            <person name="Robinson-Rechavi M."/>
            <person name="Braasch I."/>
            <person name="Lecointre G."/>
            <person name="Bobe J."/>
            <person name="Postlethwait J.H."/>
            <person name="Berthelot C."/>
            <person name="Roest Crollius H."/>
            <person name="Guiguen Y."/>
        </authorList>
    </citation>
    <scope>NUCLEOTIDE SEQUENCE</scope>
    <source>
        <strain evidence="2">NC1722</strain>
    </source>
</reference>
<dbReference type="AlphaFoldDB" id="A0AAD7S6K1"/>
<protein>
    <submittedName>
        <fullName evidence="2">Uncharacterized protein</fullName>
    </submittedName>
</protein>
<proteinExistence type="predicted"/>
<dbReference type="Proteomes" id="UP001221898">
    <property type="component" value="Unassembled WGS sequence"/>
</dbReference>
<sequence length="149" mass="16196">MPEICTVKDRWRCIVGKADLGGTSARGGRPQLLVCHLHVRICVSSPSQRTRFPPEGGHDALGAGSNTGPSPPRTLTPVRIRARRRGTRERRANVPAGHPERGRSLGPKQTARRGGGRARWDARGSRVGSKAGGFEDLLSQSRIDERHRG</sequence>
<dbReference type="EMBL" id="JAINUG010000102">
    <property type="protein sequence ID" value="KAJ8396962.1"/>
    <property type="molecule type" value="Genomic_DNA"/>
</dbReference>
<gene>
    <name evidence="2" type="ORF">AAFF_G00012850</name>
</gene>
<evidence type="ECO:0000256" key="1">
    <source>
        <dbReference type="SAM" id="MobiDB-lite"/>
    </source>
</evidence>
<feature type="region of interest" description="Disordered" evidence="1">
    <location>
        <begin position="45"/>
        <end position="149"/>
    </location>
</feature>